<feature type="region of interest" description="Disordered" evidence="1">
    <location>
        <begin position="30"/>
        <end position="77"/>
    </location>
</feature>
<dbReference type="PROSITE" id="PS51257">
    <property type="entry name" value="PROKAR_LIPOPROTEIN"/>
    <property type="match status" value="1"/>
</dbReference>
<organism evidence="3 4">
    <name type="scientific">Nocardioides perillae</name>
    <dbReference type="NCBI Taxonomy" id="1119534"/>
    <lineage>
        <taxon>Bacteria</taxon>
        <taxon>Bacillati</taxon>
        <taxon>Actinomycetota</taxon>
        <taxon>Actinomycetes</taxon>
        <taxon>Propionibacteriales</taxon>
        <taxon>Nocardioidaceae</taxon>
        <taxon>Nocardioides</taxon>
    </lineage>
</organism>
<feature type="signal peptide" evidence="2">
    <location>
        <begin position="1"/>
        <end position="29"/>
    </location>
</feature>
<evidence type="ECO:0000313" key="3">
    <source>
        <dbReference type="EMBL" id="NYG55117.1"/>
    </source>
</evidence>
<evidence type="ECO:0000256" key="1">
    <source>
        <dbReference type="SAM" id="MobiDB-lite"/>
    </source>
</evidence>
<proteinExistence type="predicted"/>
<dbReference type="AlphaFoldDB" id="A0A7Y9RRA0"/>
<dbReference type="EMBL" id="JACCAC010000001">
    <property type="protein sequence ID" value="NYG55117.1"/>
    <property type="molecule type" value="Genomic_DNA"/>
</dbReference>
<evidence type="ECO:0000256" key="2">
    <source>
        <dbReference type="SAM" id="SignalP"/>
    </source>
</evidence>
<name>A0A7Y9RRA0_9ACTN</name>
<comment type="caution">
    <text evidence="3">The sequence shown here is derived from an EMBL/GenBank/DDBJ whole genome shotgun (WGS) entry which is preliminary data.</text>
</comment>
<sequence>MSASPRRPLRRAASACLLAAVVLTSAACASEQPTPTVSLDEEPSAPASPTPSETSDPAAAGEVPEVPPDGVVTRGRNVADSPAELEVTDRWYAYWDEVLRMYRSTEVDRDTLHSLATGDAAEGPLDYVARMRERGDTQRGGVIAAVTAVRVDGRRAVVEACFRDDTQDVARNGRPAEVPAVFFTSRATLRQEGPDWRVVESVGTSEGAPCDYR</sequence>
<protein>
    <submittedName>
        <fullName evidence="3">Glucose/arabinose dehydrogenase</fullName>
    </submittedName>
</protein>
<feature type="compositionally biased region" description="Low complexity" evidence="1">
    <location>
        <begin position="44"/>
        <end position="72"/>
    </location>
</feature>
<feature type="chain" id="PRO_5030755593" evidence="2">
    <location>
        <begin position="30"/>
        <end position="213"/>
    </location>
</feature>
<dbReference type="Proteomes" id="UP000544110">
    <property type="component" value="Unassembled WGS sequence"/>
</dbReference>
<reference evidence="3 4" key="1">
    <citation type="submission" date="2020-07" db="EMBL/GenBank/DDBJ databases">
        <title>Sequencing the genomes of 1000 actinobacteria strains.</title>
        <authorList>
            <person name="Klenk H.-P."/>
        </authorList>
    </citation>
    <scope>NUCLEOTIDE SEQUENCE [LARGE SCALE GENOMIC DNA]</scope>
    <source>
        <strain evidence="3 4">DSM 24552</strain>
    </source>
</reference>
<keyword evidence="2" id="KW-0732">Signal</keyword>
<gene>
    <name evidence="3" type="ORF">BJ989_001421</name>
</gene>
<dbReference type="RefSeq" id="WP_179517614.1">
    <property type="nucleotide sequence ID" value="NZ_JACCAC010000001.1"/>
</dbReference>
<evidence type="ECO:0000313" key="4">
    <source>
        <dbReference type="Proteomes" id="UP000544110"/>
    </source>
</evidence>
<accession>A0A7Y9RRA0</accession>
<keyword evidence="4" id="KW-1185">Reference proteome</keyword>